<dbReference type="SMART" id="SM00609">
    <property type="entry name" value="VIT"/>
    <property type="match status" value="1"/>
</dbReference>
<name>A0A8H5ZRN6_COCSA</name>
<dbReference type="Pfam" id="PF08487">
    <property type="entry name" value="VIT"/>
    <property type="match status" value="1"/>
</dbReference>
<sequence length="934" mass="102258">MRNHVCGCYIYSSETRRRTYLPQVNLEAHTTILSTASRTVLTQNFVNGSKDALDEIRYAFPLYDGVSVVDFYCEVGERTIYGLVKEKNDAKKTYEEAKQRGESAALLEQLPDAADVFTTTIGNIPHNAAIKITIKYVQELKHDAEVDGVRFTIPTWIAPRYGSYRRGYPSELQESLKPIPSEGISITVDISMAEGIPIKKIVSPSHPIQVTLGSLSSSTIDEDQSLSRGSATLALGTAALENDFILQVVAKDVGVPQAILESHPTLPNQRALMATLVPKFNLKSQKPEIILIADRSGSMQGENITTLISALKIFLKSIPLGCTFNICSFGSSHEFLWHESQIYDERTLQQAIKYVQEFDAGFGGTETLAALKACFEACTKDSPTELILLTDGDIWSQDELFSYVSRETESGDVRVFPLGIGGGVSSALIEGVARAGCGFAQMVTDNEKMDSKVVRMLKGALTAHIKDYRLEIKYEDGNVETVADGLRVHLNPKESKDSSDKPETKPVSLYDPDVKEEHPKEGESKDIFAGLPDLKHPALLQTPHKIPSLFPFYRTCVYLLIAPESSHLKLKSVVLRGTSPQGPLELEIPIESRKDADDMIHQLAARKATQELEEGRGWISGATIDDTGMLIKEKHPSMYALLQRREAVRLGVKFQVGGKYCSFVAVETNKSAIAEMRQKALQATINRDIASKDGEEDEEDWDMVNEGAPLSQPRALLHATSRSRPLVRAMFSRSARKSAPTSDGPVAAMGGRGERGVGRGSPMCLSGARSASASYTRSRGGFCNFRAEEEKEEEDDSSDEDMGCGLFEEAEEASAEPPSPVESGKFLQSLIALQSFSGAWPSISRLPCRKMGIDVAEAREVAQRLVEDGVAKDATMAEQCVATAAVVSFLEKKMADEEETWELVVEKARTWLEDTVDAAYLGRVLVAGASIVGA</sequence>
<dbReference type="InterPro" id="IPR002035">
    <property type="entry name" value="VWF_A"/>
</dbReference>
<evidence type="ECO:0008006" key="6">
    <source>
        <dbReference type="Google" id="ProtNLM"/>
    </source>
</evidence>
<feature type="domain" description="VWFA" evidence="2">
    <location>
        <begin position="288"/>
        <end position="465"/>
    </location>
</feature>
<evidence type="ECO:0000313" key="4">
    <source>
        <dbReference type="EMBL" id="KAF5853971.1"/>
    </source>
</evidence>
<evidence type="ECO:0000313" key="5">
    <source>
        <dbReference type="Proteomes" id="UP000624244"/>
    </source>
</evidence>
<accession>A0A8H5ZRN6</accession>
<dbReference type="Gene3D" id="3.40.50.410">
    <property type="entry name" value="von Willebrand factor, type A domain"/>
    <property type="match status" value="1"/>
</dbReference>
<organism evidence="4 5">
    <name type="scientific">Cochliobolus sativus</name>
    <name type="common">Common root rot and spot blotch fungus</name>
    <name type="synonym">Bipolaris sorokiniana</name>
    <dbReference type="NCBI Taxonomy" id="45130"/>
    <lineage>
        <taxon>Eukaryota</taxon>
        <taxon>Fungi</taxon>
        <taxon>Dikarya</taxon>
        <taxon>Ascomycota</taxon>
        <taxon>Pezizomycotina</taxon>
        <taxon>Dothideomycetes</taxon>
        <taxon>Pleosporomycetidae</taxon>
        <taxon>Pleosporales</taxon>
        <taxon>Pleosporineae</taxon>
        <taxon>Pleosporaceae</taxon>
        <taxon>Bipolaris</taxon>
    </lineage>
</organism>
<dbReference type="Pfam" id="PF13768">
    <property type="entry name" value="VWA_3"/>
    <property type="match status" value="1"/>
</dbReference>
<dbReference type="SMART" id="SM00327">
    <property type="entry name" value="VWA"/>
    <property type="match status" value="1"/>
</dbReference>
<feature type="domain" description="VIT" evidence="3">
    <location>
        <begin position="7"/>
        <end position="138"/>
    </location>
</feature>
<feature type="compositionally biased region" description="Basic and acidic residues" evidence="1">
    <location>
        <begin position="491"/>
        <end position="504"/>
    </location>
</feature>
<feature type="region of interest" description="Disordered" evidence="1">
    <location>
        <begin position="489"/>
        <end position="526"/>
    </location>
</feature>
<dbReference type="PROSITE" id="PS51468">
    <property type="entry name" value="VIT"/>
    <property type="match status" value="1"/>
</dbReference>
<dbReference type="PANTHER" id="PTHR45737">
    <property type="entry name" value="VON WILLEBRAND FACTOR A DOMAIN-CONTAINING PROTEIN 5A"/>
    <property type="match status" value="1"/>
</dbReference>
<dbReference type="PANTHER" id="PTHR45737:SF6">
    <property type="entry name" value="VON WILLEBRAND FACTOR A DOMAIN-CONTAINING PROTEIN 5A"/>
    <property type="match status" value="1"/>
</dbReference>
<evidence type="ECO:0000259" key="3">
    <source>
        <dbReference type="PROSITE" id="PS51468"/>
    </source>
</evidence>
<dbReference type="PROSITE" id="PS50234">
    <property type="entry name" value="VWFA"/>
    <property type="match status" value="1"/>
</dbReference>
<feature type="region of interest" description="Disordered" evidence="1">
    <location>
        <begin position="732"/>
        <end position="764"/>
    </location>
</feature>
<dbReference type="AlphaFoldDB" id="A0A8H5ZRN6"/>
<proteinExistence type="predicted"/>
<protein>
    <recommendedName>
        <fullName evidence="6">VIT domain-containing protein</fullName>
    </recommendedName>
</protein>
<feature type="compositionally biased region" description="Basic and acidic residues" evidence="1">
    <location>
        <begin position="512"/>
        <end position="526"/>
    </location>
</feature>
<dbReference type="InterPro" id="IPR036465">
    <property type="entry name" value="vWFA_dom_sf"/>
</dbReference>
<evidence type="ECO:0000256" key="1">
    <source>
        <dbReference type="SAM" id="MobiDB-lite"/>
    </source>
</evidence>
<comment type="caution">
    <text evidence="4">The sequence shown here is derived from an EMBL/GenBank/DDBJ whole genome shotgun (WGS) entry which is preliminary data.</text>
</comment>
<dbReference type="SUPFAM" id="SSF53300">
    <property type="entry name" value="vWA-like"/>
    <property type="match status" value="1"/>
</dbReference>
<evidence type="ECO:0000259" key="2">
    <source>
        <dbReference type="PROSITE" id="PS50234"/>
    </source>
</evidence>
<gene>
    <name evidence="4" type="ORF">GGP41_006783</name>
</gene>
<reference evidence="4" key="1">
    <citation type="submission" date="2019-11" db="EMBL/GenBank/DDBJ databases">
        <title>Bipolaris sorokiniana Genome sequencing.</title>
        <authorList>
            <person name="Wang H."/>
        </authorList>
    </citation>
    <scope>NUCLEOTIDE SEQUENCE</scope>
</reference>
<dbReference type="Proteomes" id="UP000624244">
    <property type="component" value="Unassembled WGS sequence"/>
</dbReference>
<dbReference type="EMBL" id="WNKQ01000001">
    <property type="protein sequence ID" value="KAF5853971.1"/>
    <property type="molecule type" value="Genomic_DNA"/>
</dbReference>
<dbReference type="InterPro" id="IPR013694">
    <property type="entry name" value="VIT"/>
</dbReference>
<dbReference type="OMA" id="PFNICSF"/>